<protein>
    <recommendedName>
        <fullName evidence="2">Calcineurin-like phosphoesterase domain-containing protein</fullName>
    </recommendedName>
</protein>
<organism evidence="3 4">
    <name type="scientific">Tumebacillus flagellatus</name>
    <dbReference type="NCBI Taxonomy" id="1157490"/>
    <lineage>
        <taxon>Bacteria</taxon>
        <taxon>Bacillati</taxon>
        <taxon>Bacillota</taxon>
        <taxon>Bacilli</taxon>
        <taxon>Bacillales</taxon>
        <taxon>Alicyclobacillaceae</taxon>
        <taxon>Tumebacillus</taxon>
    </lineage>
</organism>
<evidence type="ECO:0000259" key="2">
    <source>
        <dbReference type="Pfam" id="PF00149"/>
    </source>
</evidence>
<sequence length="329" mass="37167">MKKRLFPLTFAIVISLLFCLALSPAHSSEREDTPAEKPLPTFGVMSDVHVVSRWEPPHVDGALKFAHALRDLRHFHPDFEVVNGDLTTTGSPQAMSLARQIADDHAGTPVYVTMGNHEYYQTWIDPKWSDESAKDAFRRTFDLPGLYYEKWVRGVHLIFLSPEQYSVKQKQIGEAAWLSDAQLAWFKKTLRSAPDAPTFVFLHQPLDGTVGKTDLGVSAVQTRELLRIASLHPRLVWFSGHSHVSAREKTEHIVKNGVHFFGLGSVYEPVALSTKPAPGAQKRGDGVYMVAHGEWSESRFVEVYRDRIVVKTRLHQDGTWAEHVEIPLR</sequence>
<feature type="signal peptide" evidence="1">
    <location>
        <begin position="1"/>
        <end position="27"/>
    </location>
</feature>
<name>A0A074MDR8_9BACL</name>
<dbReference type="AlphaFoldDB" id="A0A074MDR8"/>
<reference evidence="3 4" key="1">
    <citation type="journal article" date="2013" name="Int. J. Syst. Evol. Microbiol.">
        <title>Tumebacillus flagellatus sp. nov., an alpha-amylase/pullulanase-producing bacterium isolated from cassava wastewater.</title>
        <authorList>
            <person name="Wang Q."/>
            <person name="Xie N."/>
            <person name="Qin Y."/>
            <person name="Shen N."/>
            <person name="Zhu J."/>
            <person name="Mi H."/>
            <person name="Huang R."/>
        </authorList>
    </citation>
    <scope>NUCLEOTIDE SEQUENCE [LARGE SCALE GENOMIC DNA]</scope>
    <source>
        <strain evidence="3 4">GST4</strain>
    </source>
</reference>
<feature type="domain" description="Calcineurin-like phosphoesterase" evidence="2">
    <location>
        <begin position="41"/>
        <end position="244"/>
    </location>
</feature>
<dbReference type="eggNOG" id="COG1409">
    <property type="taxonomic scope" value="Bacteria"/>
</dbReference>
<dbReference type="Proteomes" id="UP000027931">
    <property type="component" value="Unassembled WGS sequence"/>
</dbReference>
<dbReference type="RefSeq" id="WP_038086020.1">
    <property type="nucleotide sequence ID" value="NZ_JMIR01000007.1"/>
</dbReference>
<evidence type="ECO:0000313" key="4">
    <source>
        <dbReference type="Proteomes" id="UP000027931"/>
    </source>
</evidence>
<dbReference type="STRING" id="1157490.EL26_07300"/>
<feature type="chain" id="PRO_5001698758" description="Calcineurin-like phosphoesterase domain-containing protein" evidence="1">
    <location>
        <begin position="28"/>
        <end position="329"/>
    </location>
</feature>
<keyword evidence="1" id="KW-0732">Signal</keyword>
<dbReference type="GO" id="GO:0016787">
    <property type="term" value="F:hydrolase activity"/>
    <property type="evidence" value="ECO:0007669"/>
    <property type="project" value="InterPro"/>
</dbReference>
<gene>
    <name evidence="3" type="ORF">EL26_07300</name>
</gene>
<evidence type="ECO:0000313" key="3">
    <source>
        <dbReference type="EMBL" id="KEO83982.1"/>
    </source>
</evidence>
<dbReference type="EMBL" id="JMIR01000007">
    <property type="protein sequence ID" value="KEO83982.1"/>
    <property type="molecule type" value="Genomic_DNA"/>
</dbReference>
<dbReference type="InterPro" id="IPR029052">
    <property type="entry name" value="Metallo-depent_PP-like"/>
</dbReference>
<dbReference type="SUPFAM" id="SSF56300">
    <property type="entry name" value="Metallo-dependent phosphatases"/>
    <property type="match status" value="1"/>
</dbReference>
<dbReference type="InterPro" id="IPR004843">
    <property type="entry name" value="Calcineurin-like_PHP"/>
</dbReference>
<accession>A0A074MDR8</accession>
<dbReference type="PANTHER" id="PTHR43143">
    <property type="entry name" value="METALLOPHOSPHOESTERASE, CALCINEURIN SUPERFAMILY"/>
    <property type="match status" value="1"/>
</dbReference>
<comment type="caution">
    <text evidence="3">The sequence shown here is derived from an EMBL/GenBank/DDBJ whole genome shotgun (WGS) entry which is preliminary data.</text>
</comment>
<evidence type="ECO:0000256" key="1">
    <source>
        <dbReference type="SAM" id="SignalP"/>
    </source>
</evidence>
<dbReference type="PANTHER" id="PTHR43143:SF1">
    <property type="entry name" value="SERINE_THREONINE-PROTEIN PHOSPHATASE CPPED1"/>
    <property type="match status" value="1"/>
</dbReference>
<dbReference type="Gene3D" id="3.60.21.10">
    <property type="match status" value="1"/>
</dbReference>
<dbReference type="Pfam" id="PF00149">
    <property type="entry name" value="Metallophos"/>
    <property type="match status" value="1"/>
</dbReference>
<proteinExistence type="predicted"/>
<keyword evidence="4" id="KW-1185">Reference proteome</keyword>
<dbReference type="OrthoDB" id="1645838at2"/>
<dbReference type="InterPro" id="IPR051918">
    <property type="entry name" value="STPP_CPPED1"/>
</dbReference>